<keyword evidence="5" id="KW-0411">Iron-sulfur</keyword>
<dbReference type="GO" id="GO:0016491">
    <property type="term" value="F:oxidoreductase activity"/>
    <property type="evidence" value="ECO:0007669"/>
    <property type="project" value="UniProtKB-KW"/>
</dbReference>
<dbReference type="Proteomes" id="UP000709959">
    <property type="component" value="Unassembled WGS sequence"/>
</dbReference>
<feature type="domain" description="4Fe-4S ferredoxin-type" evidence="7">
    <location>
        <begin position="264"/>
        <end position="293"/>
    </location>
</feature>
<dbReference type="GO" id="GO:0005886">
    <property type="term" value="C:plasma membrane"/>
    <property type="evidence" value="ECO:0007669"/>
    <property type="project" value="TreeGrafter"/>
</dbReference>
<dbReference type="InterPro" id="IPR004017">
    <property type="entry name" value="Cys_rich_dom"/>
</dbReference>
<evidence type="ECO:0000313" key="8">
    <source>
        <dbReference type="EMBL" id="MBK8573314.1"/>
    </source>
</evidence>
<dbReference type="PROSITE" id="PS00198">
    <property type="entry name" value="4FE4S_FER_1"/>
    <property type="match status" value="2"/>
</dbReference>
<keyword evidence="3" id="KW-0560">Oxidoreductase</keyword>
<dbReference type="PANTHER" id="PTHR43255:SF1">
    <property type="entry name" value="IRON-SULFUR-BINDING OXIDOREDUCTASE FADF-RELATED"/>
    <property type="match status" value="1"/>
</dbReference>
<keyword evidence="6" id="KW-1133">Transmembrane helix</keyword>
<evidence type="ECO:0000256" key="2">
    <source>
        <dbReference type="ARBA" id="ARBA00022723"/>
    </source>
</evidence>
<dbReference type="InterPro" id="IPR017900">
    <property type="entry name" value="4Fe4S_Fe_S_CS"/>
</dbReference>
<evidence type="ECO:0000256" key="6">
    <source>
        <dbReference type="SAM" id="Phobius"/>
    </source>
</evidence>
<evidence type="ECO:0000259" key="7">
    <source>
        <dbReference type="PROSITE" id="PS51379"/>
    </source>
</evidence>
<dbReference type="Gene3D" id="1.10.1060.10">
    <property type="entry name" value="Alpha-helical ferredoxin"/>
    <property type="match status" value="1"/>
</dbReference>
<dbReference type="InterPro" id="IPR051460">
    <property type="entry name" value="HdrC_iron-sulfur_subunit"/>
</dbReference>
<reference evidence="8 9" key="1">
    <citation type="submission" date="2020-10" db="EMBL/GenBank/DDBJ databases">
        <title>Connecting structure to function with the recovery of over 1000 high-quality activated sludge metagenome-assembled genomes encoding full-length rRNA genes using long-read sequencing.</title>
        <authorList>
            <person name="Singleton C.M."/>
            <person name="Petriglieri F."/>
            <person name="Kristensen J.M."/>
            <person name="Kirkegaard R.H."/>
            <person name="Michaelsen T.Y."/>
            <person name="Andersen M.H."/>
            <person name="Karst S.M."/>
            <person name="Dueholm M.S."/>
            <person name="Nielsen P.H."/>
            <person name="Albertsen M."/>
        </authorList>
    </citation>
    <scope>NUCLEOTIDE SEQUENCE [LARGE SCALE GENOMIC DNA]</scope>
    <source>
        <strain evidence="8">OdNE_18-Q3-R46-58_MAXAC.008</strain>
    </source>
</reference>
<evidence type="ECO:0000256" key="5">
    <source>
        <dbReference type="ARBA" id="ARBA00023014"/>
    </source>
</evidence>
<feature type="transmembrane region" description="Helical" evidence="6">
    <location>
        <begin position="145"/>
        <end position="169"/>
    </location>
</feature>
<evidence type="ECO:0000256" key="1">
    <source>
        <dbReference type="ARBA" id="ARBA00022485"/>
    </source>
</evidence>
<evidence type="ECO:0000256" key="3">
    <source>
        <dbReference type="ARBA" id="ARBA00023002"/>
    </source>
</evidence>
<dbReference type="PANTHER" id="PTHR43255">
    <property type="entry name" value="IRON-SULFUR-BINDING OXIDOREDUCTASE FADF-RELATED-RELATED"/>
    <property type="match status" value="1"/>
</dbReference>
<feature type="transmembrane region" description="Helical" evidence="6">
    <location>
        <begin position="202"/>
        <end position="220"/>
    </location>
</feature>
<dbReference type="Gene3D" id="1.20.950.20">
    <property type="entry name" value="Transmembrane di-heme cytochromes, Chain C"/>
    <property type="match status" value="1"/>
</dbReference>
<evidence type="ECO:0000256" key="4">
    <source>
        <dbReference type="ARBA" id="ARBA00023004"/>
    </source>
</evidence>
<feature type="transmembrane region" description="Helical" evidence="6">
    <location>
        <begin position="6"/>
        <end position="24"/>
    </location>
</feature>
<gene>
    <name evidence="8" type="ORF">IPN91_11895</name>
</gene>
<sequence length="679" mass="76576">MKALEIALFWIMTLGAIGFFAWTMRQRLATLKAGLPDNRFDQPWVRLKGVFTLALLQKRMVRDKYAGFYHILIFWGFCVLSLRSIGLVLEGLFPAFHMTEALGRFGYGYQLTKDIFEVLVLLGLGLAAWRRLVVKPWRLENSWDAWATLSLIGALMVTDLLADAAYIWLHNPAWKSWAPVSLALAQPLRDLGGPALTVLYKTMWWLHLAILYFFANFLPYSKHFHVFTSLFNIYFRDLEPQKNLKPMDMEAEHFGINKIQDFTWKQMLDFYTCVECGRCLENCPTTLTGKPLRPKDFGNDLRDYLKATPLSQMGQDQAVPEDRLLIGGPVPEGSVWKRDEEHAPWSKEQLEGWISQDTIWACTSCGYCEWACPLQITFVDKLIGMRRYLTLEESNFPAEAQTAFKGMERQGNPWNLAQADRAKWAEGFEVPTIAENPEAEYLFWVGCAGSYDAAGQKVSQALVKLLKAANVSFAILGTEESCTCESARRLGNEYLFQTATETNVELLKGYNVKKVITNCPHCMNTLRNEYPAFGGDFEVVHGTELVAKLIAEGKLKMEQTVDVDLTYHDPCYLSRINGQVEAPRAILDAIPGVKLTEMEKHGEATMCCGAGGGRFWLEEHLGKRVNHERFEQAMETKATTIAVGCPFCNVMLNNAAGETNHEGVATTDVLELAAKALKA</sequence>
<keyword evidence="2" id="KW-0479">Metal-binding</keyword>
<dbReference type="SUPFAM" id="SSF103501">
    <property type="entry name" value="Respiratory nitrate reductase 1 gamma chain"/>
    <property type="match status" value="1"/>
</dbReference>
<comment type="caution">
    <text evidence="8">The sequence shown here is derived from an EMBL/GenBank/DDBJ whole genome shotgun (WGS) entry which is preliminary data.</text>
</comment>
<dbReference type="PROSITE" id="PS51379">
    <property type="entry name" value="4FE4S_FER_2"/>
    <property type="match status" value="2"/>
</dbReference>
<proteinExistence type="predicted"/>
<organism evidence="8 9">
    <name type="scientific">Candidatus Geothrix odensensis</name>
    <dbReference type="NCBI Taxonomy" id="2954440"/>
    <lineage>
        <taxon>Bacteria</taxon>
        <taxon>Pseudomonadati</taxon>
        <taxon>Acidobacteriota</taxon>
        <taxon>Holophagae</taxon>
        <taxon>Holophagales</taxon>
        <taxon>Holophagaceae</taxon>
        <taxon>Geothrix</taxon>
    </lineage>
</organism>
<dbReference type="GO" id="GO:0046872">
    <property type="term" value="F:metal ion binding"/>
    <property type="evidence" value="ECO:0007669"/>
    <property type="project" value="UniProtKB-KW"/>
</dbReference>
<name>A0A936F383_9BACT</name>
<dbReference type="InterPro" id="IPR036197">
    <property type="entry name" value="NarG-like_sf"/>
</dbReference>
<dbReference type="SUPFAM" id="SSF46548">
    <property type="entry name" value="alpha-helical ferredoxin"/>
    <property type="match status" value="1"/>
</dbReference>
<dbReference type="InterPro" id="IPR009051">
    <property type="entry name" value="Helical_ferredxn"/>
</dbReference>
<keyword evidence="1" id="KW-0004">4Fe-4S</keyword>
<dbReference type="EMBL" id="JADKCH010000016">
    <property type="protein sequence ID" value="MBK8573314.1"/>
    <property type="molecule type" value="Genomic_DNA"/>
</dbReference>
<keyword evidence="4" id="KW-0408">Iron</keyword>
<evidence type="ECO:0000313" key="9">
    <source>
        <dbReference type="Proteomes" id="UP000709959"/>
    </source>
</evidence>
<accession>A0A936F383</accession>
<dbReference type="InterPro" id="IPR017896">
    <property type="entry name" value="4Fe4S_Fe-S-bd"/>
</dbReference>
<dbReference type="Pfam" id="PF02754">
    <property type="entry name" value="CCG"/>
    <property type="match status" value="2"/>
</dbReference>
<dbReference type="GO" id="GO:0051539">
    <property type="term" value="F:4 iron, 4 sulfur cluster binding"/>
    <property type="evidence" value="ECO:0007669"/>
    <property type="project" value="UniProtKB-KW"/>
</dbReference>
<feature type="transmembrane region" description="Helical" evidence="6">
    <location>
        <begin position="68"/>
        <end position="95"/>
    </location>
</feature>
<dbReference type="Pfam" id="PF13237">
    <property type="entry name" value="Fer4_10"/>
    <property type="match status" value="1"/>
</dbReference>
<feature type="domain" description="4Fe-4S ferredoxin-type" evidence="7">
    <location>
        <begin position="352"/>
        <end position="382"/>
    </location>
</feature>
<keyword evidence="6" id="KW-0472">Membrane</keyword>
<protein>
    <submittedName>
        <fullName evidence="8">(Fe-S)-binding protein</fullName>
    </submittedName>
</protein>
<dbReference type="AlphaFoldDB" id="A0A936F383"/>
<keyword evidence="6" id="KW-0812">Transmembrane</keyword>
<feature type="transmembrane region" description="Helical" evidence="6">
    <location>
        <begin position="115"/>
        <end position="133"/>
    </location>
</feature>